<evidence type="ECO:0000256" key="2">
    <source>
        <dbReference type="ARBA" id="ARBA00009509"/>
    </source>
</evidence>
<gene>
    <name evidence="12" type="ORF">G8W59_004211</name>
</gene>
<comment type="similarity">
    <text evidence="2 10">Belongs to the YscJ lipoprotein family.</text>
</comment>
<dbReference type="PANTHER" id="PTHR30046">
    <property type="entry name" value="FLAGELLAR M-RING PROTEIN"/>
    <property type="match status" value="1"/>
</dbReference>
<keyword evidence="5" id="KW-0653">Protein transport</keyword>
<protein>
    <recommendedName>
        <fullName evidence="10">Lipoprotein</fullName>
    </recommendedName>
</protein>
<dbReference type="InterPro" id="IPR043427">
    <property type="entry name" value="YscJ/FliF"/>
</dbReference>
<dbReference type="NCBIfam" id="TIGR02544">
    <property type="entry name" value="III_secr_YscJ"/>
    <property type="match status" value="1"/>
</dbReference>
<evidence type="ECO:0000256" key="3">
    <source>
        <dbReference type="ARBA" id="ARBA00022448"/>
    </source>
</evidence>
<keyword evidence="10" id="KW-0812">Transmembrane</keyword>
<reference evidence="12" key="2">
    <citation type="submission" date="2020-02" db="EMBL/GenBank/DDBJ databases">
        <authorList>
            <consortium name="NCBI Pathogen Detection Project"/>
        </authorList>
    </citation>
    <scope>NUCLEOTIDE SEQUENCE</scope>
    <source>
        <strain evidence="12">MA.CK_94/00000542</strain>
    </source>
</reference>
<sequence length="251" mass="28258">MMQRYIFIVLMLMFLSGCKEKKLLQELDQYQTNEVISVLQQHNIRAEKIDNGKKGFSVTVAESDFGAAVYWVNVYELPPRPRVEIAQMFPADTLVSSPRAEKARLLSAIEQRLEQSLQTLPGVISARVHISYDIDAGESGRPSEPVHMSALAVYERNISLGLQISDIKRFLKNSFADVDYDNISVILSERSESDFRMSDVPAREQNISVGMWLLMITLLGGGGVALVFLLHRNAANLTKLSLRKNKEQKNV</sequence>
<dbReference type="EMBL" id="DAAXOJ010000008">
    <property type="protein sequence ID" value="HAG1892146.1"/>
    <property type="molecule type" value="Genomic_DNA"/>
</dbReference>
<dbReference type="Gene3D" id="3.30.70.1530">
    <property type="entry name" value="Hypothetical protein rpa1041"/>
    <property type="match status" value="1"/>
</dbReference>
<dbReference type="AlphaFoldDB" id="A0A759KBF6"/>
<evidence type="ECO:0000313" key="12">
    <source>
        <dbReference type="EMBL" id="HAG1892146.1"/>
    </source>
</evidence>
<dbReference type="InterPro" id="IPR045851">
    <property type="entry name" value="AMP-bd_C_sf"/>
</dbReference>
<keyword evidence="10" id="KW-1133">Transmembrane helix</keyword>
<dbReference type="NCBIfam" id="NF011852">
    <property type="entry name" value="PRK15324.1"/>
    <property type="match status" value="1"/>
</dbReference>
<keyword evidence="9 10" id="KW-0449">Lipoprotein</keyword>
<evidence type="ECO:0000256" key="1">
    <source>
        <dbReference type="ARBA" id="ARBA00004459"/>
    </source>
</evidence>
<evidence type="ECO:0000256" key="8">
    <source>
        <dbReference type="ARBA" id="ARBA00023237"/>
    </source>
</evidence>
<proteinExistence type="inferred from homology"/>
<dbReference type="InterPro" id="IPR003282">
    <property type="entry name" value="T3SS_SctJ"/>
</dbReference>
<evidence type="ECO:0000256" key="4">
    <source>
        <dbReference type="ARBA" id="ARBA00022729"/>
    </source>
</evidence>
<organism evidence="12">
    <name type="scientific">Salmonella enterica</name>
    <name type="common">Salmonella choleraesuis</name>
    <dbReference type="NCBI Taxonomy" id="28901"/>
    <lineage>
        <taxon>Bacteria</taxon>
        <taxon>Pseudomonadati</taxon>
        <taxon>Pseudomonadota</taxon>
        <taxon>Gammaproteobacteria</taxon>
        <taxon>Enterobacterales</taxon>
        <taxon>Enterobacteriaceae</taxon>
        <taxon>Salmonella</taxon>
    </lineage>
</organism>
<dbReference type="InterPro" id="IPR006182">
    <property type="entry name" value="FliF_N_dom"/>
</dbReference>
<keyword evidence="7 10" id="KW-0564">Palmitate</keyword>
<keyword evidence="4 10" id="KW-0732">Signal</keyword>
<feature type="domain" description="Flagellar M-ring N-terminal" evidence="11">
    <location>
        <begin position="19"/>
        <end position="186"/>
    </location>
</feature>
<dbReference type="Pfam" id="PF01514">
    <property type="entry name" value="YscJ_FliF"/>
    <property type="match status" value="1"/>
</dbReference>
<evidence type="ECO:0000259" key="11">
    <source>
        <dbReference type="Pfam" id="PF01514"/>
    </source>
</evidence>
<keyword evidence="3" id="KW-0813">Transport</keyword>
<dbReference type="GO" id="GO:0009279">
    <property type="term" value="C:cell outer membrane"/>
    <property type="evidence" value="ECO:0007669"/>
    <property type="project" value="UniProtKB-SubCell"/>
</dbReference>
<feature type="transmembrane region" description="Helical" evidence="10">
    <location>
        <begin position="209"/>
        <end position="230"/>
    </location>
</feature>
<evidence type="ECO:0000256" key="9">
    <source>
        <dbReference type="ARBA" id="ARBA00023288"/>
    </source>
</evidence>
<keyword evidence="6 10" id="KW-0472">Membrane</keyword>
<comment type="caution">
    <text evidence="12">The sequence shown here is derived from an EMBL/GenBank/DDBJ whole genome shotgun (WGS) entry which is preliminary data.</text>
</comment>
<accession>A0A759KBF6</accession>
<keyword evidence="8 10" id="KW-0998">Cell outer membrane</keyword>
<name>A0A759KBF6_SALER</name>
<evidence type="ECO:0000256" key="5">
    <source>
        <dbReference type="ARBA" id="ARBA00022927"/>
    </source>
</evidence>
<dbReference type="Gene3D" id="3.30.300.30">
    <property type="match status" value="1"/>
</dbReference>
<comment type="subcellular location">
    <subcellularLocation>
        <location evidence="1">Cell outer membrane</location>
        <topology evidence="1">Lipid-anchor</topology>
    </subcellularLocation>
</comment>
<evidence type="ECO:0000256" key="10">
    <source>
        <dbReference type="RuleBase" id="RU364102"/>
    </source>
</evidence>
<dbReference type="PRINTS" id="PR01338">
    <property type="entry name" value="TYPE3OMKPROT"/>
</dbReference>
<dbReference type="PANTHER" id="PTHR30046:SF3">
    <property type="entry name" value="SECRETION SYSTEM APPARATUS LIPOPROTEIN SSAJ"/>
    <property type="match status" value="1"/>
</dbReference>
<reference evidence="12" key="1">
    <citation type="journal article" date="2018" name="Genome Biol.">
        <title>SKESA: strategic k-mer extension for scrupulous assemblies.</title>
        <authorList>
            <person name="Souvorov A."/>
            <person name="Agarwala R."/>
            <person name="Lipman D.J."/>
        </authorList>
    </citation>
    <scope>NUCLEOTIDE SEQUENCE</scope>
    <source>
        <strain evidence="12">MA.CK_94/00000542</strain>
    </source>
</reference>
<dbReference type="GO" id="GO:0009306">
    <property type="term" value="P:protein secretion"/>
    <property type="evidence" value="ECO:0007669"/>
    <property type="project" value="InterPro"/>
</dbReference>
<dbReference type="PROSITE" id="PS51257">
    <property type="entry name" value="PROKAR_LIPOPROTEIN"/>
    <property type="match status" value="1"/>
</dbReference>
<evidence type="ECO:0000256" key="6">
    <source>
        <dbReference type="ARBA" id="ARBA00023136"/>
    </source>
</evidence>
<evidence type="ECO:0000256" key="7">
    <source>
        <dbReference type="ARBA" id="ARBA00023139"/>
    </source>
</evidence>